<dbReference type="Gene3D" id="3.30.70.1440">
    <property type="entry name" value="Multidrug efflux transporter AcrB pore domain"/>
    <property type="match status" value="1"/>
</dbReference>
<feature type="transmembrane region" description="Helical" evidence="1">
    <location>
        <begin position="873"/>
        <end position="893"/>
    </location>
</feature>
<reference evidence="2 3" key="1">
    <citation type="submission" date="2020-05" db="EMBL/GenBank/DDBJ databases">
        <title>Sulfurimonas marisnigri, sp. nov., and Sulfurimonas baltica, sp. nov., manganese oxide reducing chemolithoautotrophs of the class Epsilonproteobacteria isolated from the pelagic redoxclines of the Black and Baltic Seas and emended description of the genus Sulfurimonas.</title>
        <authorList>
            <person name="Henkel J.V."/>
            <person name="Laudan C."/>
            <person name="Werner J."/>
            <person name="Neu T."/>
            <person name="Plewe S."/>
            <person name="Sproer C."/>
            <person name="Bunk B."/>
            <person name="Schulz-Vogt H.N."/>
        </authorList>
    </citation>
    <scope>NUCLEOTIDE SEQUENCE [LARGE SCALE GENOMIC DNA]</scope>
    <source>
        <strain evidence="2 3">GD2</strain>
    </source>
</reference>
<organism evidence="2 3">
    <name type="scientific">Candidatus Sulfurimonas baltica</name>
    <dbReference type="NCBI Taxonomy" id="2740404"/>
    <lineage>
        <taxon>Bacteria</taxon>
        <taxon>Pseudomonadati</taxon>
        <taxon>Campylobacterota</taxon>
        <taxon>Epsilonproteobacteria</taxon>
        <taxon>Campylobacterales</taxon>
        <taxon>Sulfurimonadaceae</taxon>
        <taxon>Sulfurimonas</taxon>
    </lineage>
</organism>
<keyword evidence="3" id="KW-1185">Reference proteome</keyword>
<dbReference type="Pfam" id="PF00873">
    <property type="entry name" value="ACR_tran"/>
    <property type="match status" value="1"/>
</dbReference>
<dbReference type="EMBL" id="CP054492">
    <property type="protein sequence ID" value="QOY51368.1"/>
    <property type="molecule type" value="Genomic_DNA"/>
</dbReference>
<evidence type="ECO:0000313" key="3">
    <source>
        <dbReference type="Proteomes" id="UP000593994"/>
    </source>
</evidence>
<sequence length="1018" mass="112305">MYKYAINRPITTLMYVITLVIFGLMSYKSMPSALFPNVDFPLVTIKTVYPGAEASTIESQVTDKIEEAVSRIGGVDSITSTSSEGVSIVIVKFFLERDINEATNDVRDKVSAVELPKDAKTPLVSKLDIGGASIINIFLTAKDETIQNLMLFADEKVKPKLQKINGVGAVNIIGYKDREIKIYPDPKLLNKFNITIAELNSIVTAENVKIGGGKLITKTQEFILKTKADALSVQDLKNIKIKDDIKLKDIARVEDTLSDAKSYASFNGVEGVMLEVQKISGTNTIDIVNGVKASIPQLEALAGTKYEVKVLNDTSPFIIHSLKDVEFDLIYGAILASIIVFVFLRNITITLVSALSIPASIMGTFALMDYMGFDLNKMTLIGLTLAIGIIIDDAIVVIENIYKKMEEGMSKLQAAVEGTKEMAFTILAISAMLLAVFIPVSMMSGIVGKFFESFAMTVGFAIIISYTIALSFIPSLSARVLHKGENKFYNLTEPLFVLLEKAYEKTLKIVLRFKVITLIVVFAIFFASLSLFPKIGMDFIPKEDKSEFEIKIKADSGISLEEMIRQSKEVEKLVQNDSNVVYTTLSIGYTTAQEKHKAIIYVKLVEKDKRELNQEEVTQNFRKLFKLSQQNNTLQKDMFITAAAIPNIKGAGASVPYQIVLKSDSFEALEIAKKNLTEHMAKKEGFVDIDTNLDDPRPQIDINILRHSANRLGISATSIAQAVSTAFSSDLEISYFEENGKQYNITLRFDDEQRVSIDDIKKIQLRAKNGEMVYLDGLVTFSQSKALASINHYDRQRQVTVYSDLFGLDLGGAVAYTKASIDKLLPEGVTYRFTGFAEEMEKTGKAFGAAIGMSVIIMFIILAILYESLIQPIIIMVALPLSIIGVMLALYISGLQFSLFVMIGFMLLMGMVGKNAVLLVDFANGAVSRGKSADEALIEAGEKRLRPILMTTIAMVFAMLPLAIGDGLGSETKAPMAISIIGGLISSMVLTLLIVPVIYRLISPLDRWLRKFYEVKKI</sequence>
<feature type="transmembrane region" description="Helical" evidence="1">
    <location>
        <begin position="351"/>
        <end position="368"/>
    </location>
</feature>
<dbReference type="GO" id="GO:0005886">
    <property type="term" value="C:plasma membrane"/>
    <property type="evidence" value="ECO:0007669"/>
    <property type="project" value="TreeGrafter"/>
</dbReference>
<protein>
    <submittedName>
        <fullName evidence="2">Efflux RND transporter permease subunit</fullName>
    </submittedName>
</protein>
<dbReference type="PRINTS" id="PR00702">
    <property type="entry name" value="ACRIFLAVINRP"/>
</dbReference>
<dbReference type="PANTHER" id="PTHR32063:SF0">
    <property type="entry name" value="SWARMING MOTILITY PROTEIN SWRC"/>
    <property type="match status" value="1"/>
</dbReference>
<evidence type="ECO:0000256" key="1">
    <source>
        <dbReference type="SAM" id="Phobius"/>
    </source>
</evidence>
<dbReference type="Proteomes" id="UP000593994">
    <property type="component" value="Chromosome"/>
</dbReference>
<feature type="transmembrane region" description="Helical" evidence="1">
    <location>
        <begin position="380"/>
        <end position="402"/>
    </location>
</feature>
<dbReference type="Gene3D" id="3.30.70.1430">
    <property type="entry name" value="Multidrug efflux transporter AcrB pore domain"/>
    <property type="match status" value="2"/>
</dbReference>
<dbReference type="PANTHER" id="PTHR32063">
    <property type="match status" value="1"/>
</dbReference>
<keyword evidence="1" id="KW-0472">Membrane</keyword>
<feature type="transmembrane region" description="Helical" evidence="1">
    <location>
        <begin position="12"/>
        <end position="30"/>
    </location>
</feature>
<feature type="transmembrane region" description="Helical" evidence="1">
    <location>
        <begin position="453"/>
        <end position="473"/>
    </location>
</feature>
<accession>A0A7S7LU06</accession>
<name>A0A7S7LU06_9BACT</name>
<proteinExistence type="predicted"/>
<dbReference type="InterPro" id="IPR001036">
    <property type="entry name" value="Acrflvin-R"/>
</dbReference>
<dbReference type="RefSeq" id="WP_194368482.1">
    <property type="nucleotide sequence ID" value="NZ_CP054492.1"/>
</dbReference>
<dbReference type="SUPFAM" id="SSF82866">
    <property type="entry name" value="Multidrug efflux transporter AcrB transmembrane domain"/>
    <property type="match status" value="2"/>
</dbReference>
<feature type="transmembrane region" description="Helical" evidence="1">
    <location>
        <begin position="511"/>
        <end position="532"/>
    </location>
</feature>
<feature type="transmembrane region" description="Helical" evidence="1">
    <location>
        <begin position="327"/>
        <end position="344"/>
    </location>
</feature>
<keyword evidence="1" id="KW-0812">Transmembrane</keyword>
<dbReference type="SUPFAM" id="SSF82693">
    <property type="entry name" value="Multidrug efflux transporter AcrB pore domain, PN1, PN2, PC1 and PC2 subdomains"/>
    <property type="match status" value="3"/>
</dbReference>
<feature type="transmembrane region" description="Helical" evidence="1">
    <location>
        <begin position="899"/>
        <end position="924"/>
    </location>
</feature>
<feature type="transmembrane region" description="Helical" evidence="1">
    <location>
        <begin position="976"/>
        <end position="1002"/>
    </location>
</feature>
<keyword evidence="1" id="KW-1133">Transmembrane helix</keyword>
<dbReference type="InterPro" id="IPR027463">
    <property type="entry name" value="AcrB_DN_DC_subdom"/>
</dbReference>
<dbReference type="KEGG" id="sbal:HUE88_09575"/>
<dbReference type="SUPFAM" id="SSF82714">
    <property type="entry name" value="Multidrug efflux transporter AcrB TolC docking domain, DN and DC subdomains"/>
    <property type="match status" value="2"/>
</dbReference>
<feature type="transmembrane region" description="Helical" evidence="1">
    <location>
        <begin position="945"/>
        <end position="964"/>
    </location>
</feature>
<dbReference type="AlphaFoldDB" id="A0A7S7LU06"/>
<dbReference type="Gene3D" id="1.20.1640.10">
    <property type="entry name" value="Multidrug efflux transporter AcrB transmembrane domain"/>
    <property type="match status" value="2"/>
</dbReference>
<gene>
    <name evidence="2" type="ORF">HUE88_09575</name>
</gene>
<evidence type="ECO:0000313" key="2">
    <source>
        <dbReference type="EMBL" id="QOY51368.1"/>
    </source>
</evidence>
<dbReference type="GO" id="GO:0042910">
    <property type="term" value="F:xenobiotic transmembrane transporter activity"/>
    <property type="evidence" value="ECO:0007669"/>
    <property type="project" value="TreeGrafter"/>
</dbReference>
<dbReference type="Gene3D" id="3.30.70.1320">
    <property type="entry name" value="Multidrug efflux transporter AcrB pore domain like"/>
    <property type="match status" value="1"/>
</dbReference>
<feature type="transmembrane region" description="Helical" evidence="1">
    <location>
        <begin position="423"/>
        <end position="447"/>
    </location>
</feature>
<dbReference type="Gene3D" id="3.30.2090.10">
    <property type="entry name" value="Multidrug efflux transporter AcrB TolC docking domain, DN and DC subdomains"/>
    <property type="match status" value="2"/>
</dbReference>
<feature type="transmembrane region" description="Helical" evidence="1">
    <location>
        <begin position="846"/>
        <end position="866"/>
    </location>
</feature>